<evidence type="ECO:0000256" key="1">
    <source>
        <dbReference type="ARBA" id="ARBA00023015"/>
    </source>
</evidence>
<name>A0AAV2VUA6_9VIBR</name>
<dbReference type="SUPFAM" id="SSF46689">
    <property type="entry name" value="Homeodomain-like"/>
    <property type="match status" value="2"/>
</dbReference>
<dbReference type="Gene3D" id="1.10.10.60">
    <property type="entry name" value="Homeodomain-like"/>
    <property type="match status" value="2"/>
</dbReference>
<keyword evidence="3" id="KW-0010">Activator</keyword>
<proteinExistence type="predicted"/>
<evidence type="ECO:0000256" key="2">
    <source>
        <dbReference type="ARBA" id="ARBA00023125"/>
    </source>
</evidence>
<protein>
    <submittedName>
        <fullName evidence="6">Cupin domain fused with AraC-type DNA-binding domain-containing protein</fullName>
    </submittedName>
</protein>
<dbReference type="InterPro" id="IPR018062">
    <property type="entry name" value="HTH_AraC-typ_CS"/>
</dbReference>
<dbReference type="GO" id="GO:0003700">
    <property type="term" value="F:DNA-binding transcription factor activity"/>
    <property type="evidence" value="ECO:0007669"/>
    <property type="project" value="InterPro"/>
</dbReference>
<sequence length="276" mass="31172">MGTTRTKKKNREIANFCIAQELGGLELLEASYEKQNFSCHSHEGYTIGVIETGAQRFYRSGGNHVAPSDSIILVNADELHNGHSATEGGWSYQAMYPLPEHFEQIGRSFCGAPYFPAPVVYDPELASRFRQLFSVLKSDSTRLYRETALYEALMKLVIRHGKNEPNMSDMASAKRNIQRAKEFLDDLPQADVSLEELASIASLSPYHFAREFKKTYGIPPHAYQVQVRLRLAKKWMLSGMKVMDVAHDLGFHDQSHFHRHFKSAMGITPSQFAKAA</sequence>
<evidence type="ECO:0000259" key="5">
    <source>
        <dbReference type="PROSITE" id="PS01124"/>
    </source>
</evidence>
<dbReference type="PROSITE" id="PS00041">
    <property type="entry name" value="HTH_ARAC_FAMILY_1"/>
    <property type="match status" value="1"/>
</dbReference>
<accession>A0AAV2VUA6</accession>
<evidence type="ECO:0000256" key="4">
    <source>
        <dbReference type="ARBA" id="ARBA00023163"/>
    </source>
</evidence>
<dbReference type="PANTHER" id="PTHR46796:SF2">
    <property type="entry name" value="TRANSCRIPTIONAL REGULATORY PROTEIN"/>
    <property type="match status" value="1"/>
</dbReference>
<dbReference type="EMBL" id="CAOF01000133">
    <property type="protein sequence ID" value="CCO47973.1"/>
    <property type="molecule type" value="Genomic_DNA"/>
</dbReference>
<organism evidence="6 7">
    <name type="scientific">Vibrio nigripulchritudo SOn1</name>
    <dbReference type="NCBI Taxonomy" id="1238450"/>
    <lineage>
        <taxon>Bacteria</taxon>
        <taxon>Pseudomonadati</taxon>
        <taxon>Pseudomonadota</taxon>
        <taxon>Gammaproteobacteria</taxon>
        <taxon>Vibrionales</taxon>
        <taxon>Vibrionaceae</taxon>
        <taxon>Vibrio</taxon>
    </lineage>
</organism>
<keyword evidence="2 6" id="KW-0238">DNA-binding</keyword>
<dbReference type="InterPro" id="IPR050204">
    <property type="entry name" value="AraC_XylS_family_regulators"/>
</dbReference>
<evidence type="ECO:0000313" key="6">
    <source>
        <dbReference type="EMBL" id="CCO47973.1"/>
    </source>
</evidence>
<dbReference type="InterPro" id="IPR020449">
    <property type="entry name" value="Tscrpt_reg_AraC-type_HTH"/>
</dbReference>
<gene>
    <name evidence="6" type="ORF">VIBNISOn1_410127</name>
</gene>
<feature type="domain" description="HTH araC/xylS-type" evidence="5">
    <location>
        <begin position="178"/>
        <end position="275"/>
    </location>
</feature>
<dbReference type="PROSITE" id="PS01124">
    <property type="entry name" value="HTH_ARAC_FAMILY_2"/>
    <property type="match status" value="1"/>
</dbReference>
<evidence type="ECO:0000256" key="3">
    <source>
        <dbReference type="ARBA" id="ARBA00023159"/>
    </source>
</evidence>
<dbReference type="Pfam" id="PF02311">
    <property type="entry name" value="AraC_binding"/>
    <property type="match status" value="1"/>
</dbReference>
<dbReference type="SMART" id="SM00342">
    <property type="entry name" value="HTH_ARAC"/>
    <property type="match status" value="1"/>
</dbReference>
<dbReference type="AlphaFoldDB" id="A0AAV2VUA6"/>
<dbReference type="PANTHER" id="PTHR46796">
    <property type="entry name" value="HTH-TYPE TRANSCRIPTIONAL ACTIVATOR RHAS-RELATED"/>
    <property type="match status" value="1"/>
</dbReference>
<dbReference type="InterPro" id="IPR003313">
    <property type="entry name" value="AraC-bd"/>
</dbReference>
<dbReference type="InterPro" id="IPR018060">
    <property type="entry name" value="HTH_AraC"/>
</dbReference>
<dbReference type="PRINTS" id="PR00032">
    <property type="entry name" value="HTHARAC"/>
</dbReference>
<evidence type="ECO:0000313" key="7">
    <source>
        <dbReference type="Proteomes" id="UP000018211"/>
    </source>
</evidence>
<dbReference type="InterPro" id="IPR037923">
    <property type="entry name" value="HTH-like"/>
</dbReference>
<dbReference type="RefSeq" id="WP_004408222.1">
    <property type="nucleotide sequence ID" value="NZ_LK391965.1"/>
</dbReference>
<dbReference type="Proteomes" id="UP000018211">
    <property type="component" value="Unassembled WGS sequence"/>
</dbReference>
<keyword evidence="4" id="KW-0804">Transcription</keyword>
<keyword evidence="1" id="KW-0805">Transcription regulation</keyword>
<dbReference type="GO" id="GO:0043565">
    <property type="term" value="F:sequence-specific DNA binding"/>
    <property type="evidence" value="ECO:0007669"/>
    <property type="project" value="InterPro"/>
</dbReference>
<dbReference type="SUPFAM" id="SSF51215">
    <property type="entry name" value="Regulatory protein AraC"/>
    <property type="match status" value="1"/>
</dbReference>
<comment type="caution">
    <text evidence="6">The sequence shown here is derived from an EMBL/GenBank/DDBJ whole genome shotgun (WGS) entry which is preliminary data.</text>
</comment>
<reference evidence="6 7" key="1">
    <citation type="journal article" date="2013" name="ISME J.">
        <title>Comparative genomics of pathogenic lineages of Vibrio nigripulchritudo identifies virulence-associated traits.</title>
        <authorList>
            <person name="Goudenege D."/>
            <person name="Labreuche Y."/>
            <person name="Krin E."/>
            <person name="Ansquer D."/>
            <person name="Mangenot S."/>
            <person name="Calteau A."/>
            <person name="Medigue C."/>
            <person name="Mazel D."/>
            <person name="Polz M.F."/>
            <person name="Le Roux F."/>
        </authorList>
    </citation>
    <scope>NUCLEOTIDE SEQUENCE [LARGE SCALE GENOMIC DNA]</scope>
    <source>
        <strain evidence="6 7">SOn1</strain>
    </source>
</reference>
<dbReference type="Pfam" id="PF12833">
    <property type="entry name" value="HTH_18"/>
    <property type="match status" value="1"/>
</dbReference>
<dbReference type="InterPro" id="IPR009057">
    <property type="entry name" value="Homeodomain-like_sf"/>
</dbReference>